<sequence>MDDHPFTFPEIRPGAGSNMQPYTHFFIFFRKRADSSKRYFMSGGEATILNLYDKSIDGYWLHTLPEYKEEFEKYGMEPLQLDGMARYDQLIYGSKIEMSGH</sequence>
<evidence type="ECO:0000313" key="2">
    <source>
        <dbReference type="EMBL" id="KAF1949378.1"/>
    </source>
</evidence>
<protein>
    <submittedName>
        <fullName evidence="2">Uncharacterized protein</fullName>
    </submittedName>
</protein>
<organism evidence="2 3">
    <name type="scientific">Byssothecium circinans</name>
    <dbReference type="NCBI Taxonomy" id="147558"/>
    <lineage>
        <taxon>Eukaryota</taxon>
        <taxon>Fungi</taxon>
        <taxon>Dikarya</taxon>
        <taxon>Ascomycota</taxon>
        <taxon>Pezizomycotina</taxon>
        <taxon>Dothideomycetes</taxon>
        <taxon>Pleosporomycetidae</taxon>
        <taxon>Pleosporales</taxon>
        <taxon>Massarineae</taxon>
        <taxon>Massarinaceae</taxon>
        <taxon>Byssothecium</taxon>
    </lineage>
</organism>
<dbReference type="AlphaFoldDB" id="A0A6A5TAT8"/>
<dbReference type="OrthoDB" id="3454835at2759"/>
<feature type="region of interest" description="Disordered" evidence="1">
    <location>
        <begin position="1"/>
        <end position="20"/>
    </location>
</feature>
<gene>
    <name evidence="2" type="ORF">CC80DRAFT_555417</name>
</gene>
<dbReference type="Proteomes" id="UP000800035">
    <property type="component" value="Unassembled WGS sequence"/>
</dbReference>
<reference evidence="2" key="1">
    <citation type="journal article" date="2020" name="Stud. Mycol.">
        <title>101 Dothideomycetes genomes: a test case for predicting lifestyles and emergence of pathogens.</title>
        <authorList>
            <person name="Haridas S."/>
            <person name="Albert R."/>
            <person name="Binder M."/>
            <person name="Bloem J."/>
            <person name="Labutti K."/>
            <person name="Salamov A."/>
            <person name="Andreopoulos B."/>
            <person name="Baker S."/>
            <person name="Barry K."/>
            <person name="Bills G."/>
            <person name="Bluhm B."/>
            <person name="Cannon C."/>
            <person name="Castanera R."/>
            <person name="Culley D."/>
            <person name="Daum C."/>
            <person name="Ezra D."/>
            <person name="Gonzalez J."/>
            <person name="Henrissat B."/>
            <person name="Kuo A."/>
            <person name="Liang C."/>
            <person name="Lipzen A."/>
            <person name="Lutzoni F."/>
            <person name="Magnuson J."/>
            <person name="Mondo S."/>
            <person name="Nolan M."/>
            <person name="Ohm R."/>
            <person name="Pangilinan J."/>
            <person name="Park H.-J."/>
            <person name="Ramirez L."/>
            <person name="Alfaro M."/>
            <person name="Sun H."/>
            <person name="Tritt A."/>
            <person name="Yoshinaga Y."/>
            <person name="Zwiers L.-H."/>
            <person name="Turgeon B."/>
            <person name="Goodwin S."/>
            <person name="Spatafora J."/>
            <person name="Crous P."/>
            <person name="Grigoriev I."/>
        </authorList>
    </citation>
    <scope>NUCLEOTIDE SEQUENCE</scope>
    <source>
        <strain evidence="2">CBS 675.92</strain>
    </source>
</reference>
<dbReference type="EMBL" id="ML977038">
    <property type="protein sequence ID" value="KAF1949378.1"/>
    <property type="molecule type" value="Genomic_DNA"/>
</dbReference>
<keyword evidence="3" id="KW-1185">Reference proteome</keyword>
<evidence type="ECO:0000256" key="1">
    <source>
        <dbReference type="SAM" id="MobiDB-lite"/>
    </source>
</evidence>
<name>A0A6A5TAT8_9PLEO</name>
<proteinExistence type="predicted"/>
<accession>A0A6A5TAT8</accession>
<evidence type="ECO:0000313" key="3">
    <source>
        <dbReference type="Proteomes" id="UP000800035"/>
    </source>
</evidence>